<reference evidence="2 3" key="1">
    <citation type="submission" date="2019-02" db="EMBL/GenBank/DDBJ databases">
        <title>Dyella amyloliquefaciens sp. nov., isolated from forest soil.</title>
        <authorList>
            <person name="Gao Z.-H."/>
            <person name="Qiu L.-H."/>
        </authorList>
    </citation>
    <scope>NUCLEOTIDE SEQUENCE [LARGE SCALE GENOMIC DNA]</scope>
    <source>
        <strain evidence="2 3">KACC 12747</strain>
    </source>
</reference>
<dbReference type="RefSeq" id="WP_131152416.1">
    <property type="nucleotide sequence ID" value="NZ_SJTG01000004.1"/>
</dbReference>
<dbReference type="EMBL" id="SJTG01000004">
    <property type="protein sequence ID" value="TCI07642.1"/>
    <property type="molecule type" value="Genomic_DNA"/>
</dbReference>
<dbReference type="PANTHER" id="PTHR43451:SF1">
    <property type="entry name" value="ACETYLTRANSFERASE"/>
    <property type="match status" value="1"/>
</dbReference>
<evidence type="ECO:0000313" key="3">
    <source>
        <dbReference type="Proteomes" id="UP000291822"/>
    </source>
</evidence>
<dbReference type="Proteomes" id="UP000291822">
    <property type="component" value="Unassembled WGS sequence"/>
</dbReference>
<name>A0A4R0YGV7_9GAMM</name>
<sequence length="159" mass="17932">MPATITYRVGRPDDAVLIGRFVRRVVRQWVLPEQPKRAAAELMQRLATASIREQLRDGRRFQLAFAGHVLVGVSAMRDNSHLFQMYVTTRFRGRGIARKLWQRTMADAVRRAGTTHFTLNATRMAVPVYERLGFTASGPRRIAPNGIASTPMVLVRSKG</sequence>
<proteinExistence type="predicted"/>
<comment type="caution">
    <text evidence="2">The sequence shown here is derived from an EMBL/GenBank/DDBJ whole genome shotgun (WGS) entry which is preliminary data.</text>
</comment>
<dbReference type="SUPFAM" id="SSF55729">
    <property type="entry name" value="Acyl-CoA N-acyltransferases (Nat)"/>
    <property type="match status" value="1"/>
</dbReference>
<dbReference type="CDD" id="cd04301">
    <property type="entry name" value="NAT_SF"/>
    <property type="match status" value="1"/>
</dbReference>
<dbReference type="AlphaFoldDB" id="A0A4R0YGV7"/>
<accession>A0A4R0YGV7</accession>
<evidence type="ECO:0000259" key="1">
    <source>
        <dbReference type="PROSITE" id="PS51186"/>
    </source>
</evidence>
<dbReference type="Gene3D" id="3.40.630.30">
    <property type="match status" value="1"/>
</dbReference>
<dbReference type="Pfam" id="PF13673">
    <property type="entry name" value="Acetyltransf_10"/>
    <property type="match status" value="1"/>
</dbReference>
<feature type="domain" description="N-acetyltransferase" evidence="1">
    <location>
        <begin position="5"/>
        <end position="157"/>
    </location>
</feature>
<keyword evidence="3" id="KW-1185">Reference proteome</keyword>
<gene>
    <name evidence="2" type="ORF">EZM97_23425</name>
</gene>
<dbReference type="PROSITE" id="PS51186">
    <property type="entry name" value="GNAT"/>
    <property type="match status" value="1"/>
</dbReference>
<evidence type="ECO:0000313" key="2">
    <source>
        <dbReference type="EMBL" id="TCI07642.1"/>
    </source>
</evidence>
<dbReference type="PANTHER" id="PTHR43451">
    <property type="entry name" value="ACETYLTRANSFERASE (GNAT) FAMILY PROTEIN"/>
    <property type="match status" value="1"/>
</dbReference>
<dbReference type="GO" id="GO:0016747">
    <property type="term" value="F:acyltransferase activity, transferring groups other than amino-acyl groups"/>
    <property type="evidence" value="ECO:0007669"/>
    <property type="project" value="InterPro"/>
</dbReference>
<dbReference type="InterPro" id="IPR016181">
    <property type="entry name" value="Acyl_CoA_acyltransferase"/>
</dbReference>
<protein>
    <submittedName>
        <fullName evidence="2">GNAT family N-acetyltransferase</fullName>
    </submittedName>
</protein>
<dbReference type="InterPro" id="IPR052564">
    <property type="entry name" value="N-acetyltrans/Recomb-assoc"/>
</dbReference>
<dbReference type="InterPro" id="IPR000182">
    <property type="entry name" value="GNAT_dom"/>
</dbReference>
<keyword evidence="2" id="KW-0808">Transferase</keyword>
<organism evidence="2 3">
    <name type="scientific">Dyella soli</name>
    <dbReference type="NCBI Taxonomy" id="522319"/>
    <lineage>
        <taxon>Bacteria</taxon>
        <taxon>Pseudomonadati</taxon>
        <taxon>Pseudomonadota</taxon>
        <taxon>Gammaproteobacteria</taxon>
        <taxon>Lysobacterales</taxon>
        <taxon>Rhodanobacteraceae</taxon>
        <taxon>Dyella</taxon>
    </lineage>
</organism>